<keyword evidence="2" id="KW-1185">Reference proteome</keyword>
<accession>A0A0H5E4L5</accession>
<dbReference type="Proteomes" id="UP000220251">
    <property type="component" value="Unassembled WGS sequence"/>
</dbReference>
<proteinExistence type="predicted"/>
<evidence type="ECO:0000313" key="2">
    <source>
        <dbReference type="Proteomes" id="UP000220251"/>
    </source>
</evidence>
<organism evidence="1 2">
    <name type="scientific">Estrella lausannensis</name>
    <dbReference type="NCBI Taxonomy" id="483423"/>
    <lineage>
        <taxon>Bacteria</taxon>
        <taxon>Pseudomonadati</taxon>
        <taxon>Chlamydiota</taxon>
        <taxon>Chlamydiia</taxon>
        <taxon>Parachlamydiales</taxon>
        <taxon>Candidatus Criblamydiaceae</taxon>
        <taxon>Estrella</taxon>
    </lineage>
</organism>
<sequence>MNITQFTKSNTDCFLFLMGNMPLSTAYKMSCTCKAYHQMFTEVFKENREECCLLLESGKNYTAIVEPCILELKTALIGNLLLNKEAFENYVGVLSRTIAENFSEPALTTDPGSEIFAECNLLINDMPLFQLLCRHGFFTHLAQAFLEKHKAHKNNHLFFLFCKDMVNKFGAQHPEELEIIFEMLLEGWKSAFYDQFMQECKKSPEFTKAVITDLQTFDPAYLLDQEDVKGLVVIDNALNLHFKGRTKLSERLKDDIPVLFNDLVNDLTALQL</sequence>
<evidence type="ECO:0000313" key="1">
    <source>
        <dbReference type="EMBL" id="CRX38165.1"/>
    </source>
</evidence>
<dbReference type="EMBL" id="CWGJ01000011">
    <property type="protein sequence ID" value="CRX38165.1"/>
    <property type="molecule type" value="Genomic_DNA"/>
</dbReference>
<reference evidence="2" key="1">
    <citation type="submission" date="2015-06" db="EMBL/GenBank/DDBJ databases">
        <authorList>
            <person name="Bertelli C."/>
        </authorList>
    </citation>
    <scope>NUCLEOTIDE SEQUENCE [LARGE SCALE GENOMIC DNA]</scope>
    <source>
        <strain evidence="2">CRIB-30</strain>
    </source>
</reference>
<dbReference type="RefSeq" id="WP_143406434.1">
    <property type="nucleotide sequence ID" value="NZ_CWGJ01000011.1"/>
</dbReference>
<name>A0A0H5E4L5_9BACT</name>
<dbReference type="AlphaFoldDB" id="A0A0H5E4L5"/>
<protein>
    <submittedName>
        <fullName evidence="1">Uncharacterized protein</fullName>
    </submittedName>
</protein>
<gene>
    <name evidence="1" type="ORF">ELAC_0816</name>
</gene>